<dbReference type="EMBL" id="APRW01000001">
    <property type="protein sequence ID" value="ENX24861.1"/>
    <property type="molecule type" value="Genomic_DNA"/>
</dbReference>
<comment type="caution">
    <text evidence="1">The sequence shown here is derived from an EMBL/GenBank/DDBJ whole genome shotgun (WGS) entry which is preliminary data.</text>
</comment>
<dbReference type="RefSeq" id="WP_005254864.1">
    <property type="nucleotide sequence ID" value="NZ_BMDR01000015.1"/>
</dbReference>
<reference evidence="1 2" key="1">
    <citation type="submission" date="2013-02" db="EMBL/GenBank/DDBJ databases">
        <title>The Genome Sequence of Acinetobacter sp. NIPH 2168.</title>
        <authorList>
            <consortium name="The Broad Institute Genome Sequencing Platform"/>
            <consortium name="The Broad Institute Genome Sequencing Center for Infectious Disease"/>
            <person name="Cerqueira G."/>
            <person name="Feldgarden M."/>
            <person name="Courvalin P."/>
            <person name="Perichon B."/>
            <person name="Grillot-Courvalin C."/>
            <person name="Clermont D."/>
            <person name="Rocha E."/>
            <person name="Yoon E.-J."/>
            <person name="Nemec A."/>
            <person name="Walker B."/>
            <person name="Young S.K."/>
            <person name="Zeng Q."/>
            <person name="Gargeya S."/>
            <person name="Fitzgerald M."/>
            <person name="Haas B."/>
            <person name="Abouelleil A."/>
            <person name="Alvarado L."/>
            <person name="Arachchi H.M."/>
            <person name="Berlin A.M."/>
            <person name="Chapman S.B."/>
            <person name="Dewar J."/>
            <person name="Goldberg J."/>
            <person name="Griggs A."/>
            <person name="Gujja S."/>
            <person name="Hansen M."/>
            <person name="Howarth C."/>
            <person name="Imamovic A."/>
            <person name="Larimer J."/>
            <person name="McCowan C."/>
            <person name="Murphy C."/>
            <person name="Neiman D."/>
            <person name="Pearson M."/>
            <person name="Priest M."/>
            <person name="Roberts A."/>
            <person name="Saif S."/>
            <person name="Shea T."/>
            <person name="Sisk P."/>
            <person name="Sykes S."/>
            <person name="Wortman J."/>
            <person name="Nusbaum C."/>
            <person name="Birren B."/>
        </authorList>
    </citation>
    <scope>NUCLEOTIDE SEQUENCE [LARGE SCALE GENOMIC DNA]</scope>
    <source>
        <strain evidence="1 2">NIPH 2168</strain>
    </source>
</reference>
<sequence>MSNQVNNTEELTIEERLNQFKSGDLVSVYCRGRWFIQWVETVSVPTSKKPLIWCVQLMQLPYKLPLEDEGKTWIKGIHESILKAAGL</sequence>
<evidence type="ECO:0000313" key="2">
    <source>
        <dbReference type="Proteomes" id="UP000013173"/>
    </source>
</evidence>
<proteinExistence type="predicted"/>
<protein>
    <submittedName>
        <fullName evidence="1">Uncharacterized protein</fullName>
    </submittedName>
</protein>
<evidence type="ECO:0000313" key="1">
    <source>
        <dbReference type="EMBL" id="ENX24861.1"/>
    </source>
</evidence>
<dbReference type="GeneID" id="303685457"/>
<accession>N9Q4H3</accession>
<dbReference type="Proteomes" id="UP000013173">
    <property type="component" value="Unassembled WGS sequence"/>
</dbReference>
<gene>
    <name evidence="1" type="ORF">F892_00011</name>
</gene>
<name>N9Q4H3_9GAMM</name>
<dbReference type="AlphaFoldDB" id="N9Q4H3"/>
<keyword evidence="2" id="KW-1185">Reference proteome</keyword>
<organism evidence="1 2">
    <name type="scientific">Acinetobacter vivianii</name>
    <dbReference type="NCBI Taxonomy" id="1776742"/>
    <lineage>
        <taxon>Bacteria</taxon>
        <taxon>Pseudomonadati</taxon>
        <taxon>Pseudomonadota</taxon>
        <taxon>Gammaproteobacteria</taxon>
        <taxon>Moraxellales</taxon>
        <taxon>Moraxellaceae</taxon>
        <taxon>Acinetobacter</taxon>
    </lineage>
</organism>
<dbReference type="HOGENOM" id="CLU_2476336_0_0_6"/>